<dbReference type="EMBL" id="WTVQ01000029">
    <property type="protein sequence ID" value="NMG76289.1"/>
    <property type="molecule type" value="Genomic_DNA"/>
</dbReference>
<evidence type="ECO:0000313" key="3">
    <source>
        <dbReference type="Proteomes" id="UP000648984"/>
    </source>
</evidence>
<keyword evidence="3" id="KW-1185">Reference proteome</keyword>
<proteinExistence type="predicted"/>
<evidence type="ECO:0000313" key="2">
    <source>
        <dbReference type="EMBL" id="NMG76289.1"/>
    </source>
</evidence>
<comment type="caution">
    <text evidence="2">The sequence shown here is derived from an EMBL/GenBank/DDBJ whole genome shotgun (WGS) entry which is preliminary data.</text>
</comment>
<feature type="chain" id="PRO_5047308295" description="CHRD domain-containing protein" evidence="1">
    <location>
        <begin position="26"/>
        <end position="511"/>
    </location>
</feature>
<name>A0ABX1QGI5_9RHOO</name>
<keyword evidence="1" id="KW-0732">Signal</keyword>
<organism evidence="2 3">
    <name type="scientific">Aromatoleum diolicum</name>
    <dbReference type="NCBI Taxonomy" id="75796"/>
    <lineage>
        <taxon>Bacteria</taxon>
        <taxon>Pseudomonadati</taxon>
        <taxon>Pseudomonadota</taxon>
        <taxon>Betaproteobacteria</taxon>
        <taxon>Rhodocyclales</taxon>
        <taxon>Rhodocyclaceae</taxon>
        <taxon>Aromatoleum</taxon>
    </lineage>
</organism>
<reference evidence="2 3" key="1">
    <citation type="submission" date="2019-12" db="EMBL/GenBank/DDBJ databases">
        <title>Comparative genomics gives insights into the taxonomy of the Azoarcus-Aromatoleum group and reveals separate origins of nif in the plant-associated Azoarcus and non-plant-associated Aromatoleum sub-groups.</title>
        <authorList>
            <person name="Lafos M."/>
            <person name="Maluk M."/>
            <person name="Batista M."/>
            <person name="Junghare M."/>
            <person name="Carmona M."/>
            <person name="Faoro H."/>
            <person name="Cruz L.M."/>
            <person name="Battistoni F."/>
            <person name="De Souza E."/>
            <person name="Pedrosa F."/>
            <person name="Chen W.-M."/>
            <person name="Poole P.S."/>
            <person name="Dixon R.A."/>
            <person name="James E.K."/>
        </authorList>
    </citation>
    <scope>NUCLEOTIDE SEQUENCE [LARGE SCALE GENOMIC DNA]</scope>
    <source>
        <strain evidence="2 3">22Lin</strain>
    </source>
</reference>
<accession>A0ABX1QGI5</accession>
<protein>
    <recommendedName>
        <fullName evidence="4">CHRD domain-containing protein</fullName>
    </recommendedName>
</protein>
<dbReference type="RefSeq" id="WP_169261431.1">
    <property type="nucleotide sequence ID" value="NZ_WTVQ01000029.1"/>
</dbReference>
<sequence length="511" mass="52767">MNTPIKAITAALGFMLCAISPSTHAEFPTDVQFSTAGNGVYNVTGINEFDWQSSGDLVVVNALPVPAIASGNTVTTFAQWVGLASIGNTVIVNVHGHARLNAMLAPDGGNISPNTLSKNGATCDAGSGCFEVTAAFSGEESATLIAPGIIQFTTLTGSYKFYFDDTPDSNVGNTDSNPPGPVNNNFIDGIAFLEGTLVGVSGLFQQGVGGNNLIRNTVDSYNTQYIEADPAGAGVSLSNTTFDTLITLIGTFDASVPDGDPIGKTPYVVLPLDLVLKADANSEFSAIEVTEEGCRMTGGGVDGKGEITLAKLATAISTGGNRYTFGGQIGAPTASQPQPFGEWTHHQQKGPQGDFVLHLGTASAPAETKVVTVTCVDPVNCQPARPAPFKQLDFTGIGAFKNVQSGPLKNDPLVVPGKGGTLHFVRVHFEDLGEPGAGGKQVSNPICETIHQIGALVGDPTTDATAAQICTNCADVYTIEIHATSDPASPVIYSVGGFIDGGNIQLHPPIK</sequence>
<evidence type="ECO:0000256" key="1">
    <source>
        <dbReference type="SAM" id="SignalP"/>
    </source>
</evidence>
<evidence type="ECO:0008006" key="4">
    <source>
        <dbReference type="Google" id="ProtNLM"/>
    </source>
</evidence>
<dbReference type="Proteomes" id="UP000648984">
    <property type="component" value="Unassembled WGS sequence"/>
</dbReference>
<feature type="signal peptide" evidence="1">
    <location>
        <begin position="1"/>
        <end position="25"/>
    </location>
</feature>
<gene>
    <name evidence="2" type="ORF">GPA25_16130</name>
</gene>